<name>A0A644ZDU1_9ZZZZ</name>
<evidence type="ECO:0000313" key="1">
    <source>
        <dbReference type="EMBL" id="MPM38478.1"/>
    </source>
</evidence>
<proteinExistence type="predicted"/>
<sequence>MTSIVFFKLFSNFDLFKLPIMVQLRTLMSVLMCKHNEYLNKTKISTQTLYFSLMYSATLYNSGCNDAFDIPKHES</sequence>
<accession>A0A644ZDU1</accession>
<protein>
    <submittedName>
        <fullName evidence="1">Uncharacterized protein</fullName>
    </submittedName>
</protein>
<comment type="caution">
    <text evidence="1">The sequence shown here is derived from an EMBL/GenBank/DDBJ whole genome shotgun (WGS) entry which is preliminary data.</text>
</comment>
<organism evidence="1">
    <name type="scientific">bioreactor metagenome</name>
    <dbReference type="NCBI Taxonomy" id="1076179"/>
    <lineage>
        <taxon>unclassified sequences</taxon>
        <taxon>metagenomes</taxon>
        <taxon>ecological metagenomes</taxon>
    </lineage>
</organism>
<reference evidence="1" key="1">
    <citation type="submission" date="2019-08" db="EMBL/GenBank/DDBJ databases">
        <authorList>
            <person name="Kucharzyk K."/>
            <person name="Murdoch R.W."/>
            <person name="Higgins S."/>
            <person name="Loffler F."/>
        </authorList>
    </citation>
    <scope>NUCLEOTIDE SEQUENCE</scope>
</reference>
<dbReference type="AlphaFoldDB" id="A0A644ZDU1"/>
<dbReference type="EMBL" id="VSSQ01008300">
    <property type="protein sequence ID" value="MPM38478.1"/>
    <property type="molecule type" value="Genomic_DNA"/>
</dbReference>
<gene>
    <name evidence="1" type="ORF">SDC9_85107</name>
</gene>